<gene>
    <name evidence="1" type="ORF">C7B45_05550</name>
</gene>
<name>A0A2T2WKM8_9FIRM</name>
<dbReference type="EMBL" id="PXYV01000012">
    <property type="protein sequence ID" value="PSR22793.1"/>
    <property type="molecule type" value="Genomic_DNA"/>
</dbReference>
<reference evidence="1 2" key="1">
    <citation type="journal article" date="2014" name="BMC Genomics">
        <title>Comparison of environmental and isolate Sulfobacillus genomes reveals diverse carbon, sulfur, nitrogen, and hydrogen metabolisms.</title>
        <authorList>
            <person name="Justice N.B."/>
            <person name="Norman A."/>
            <person name="Brown C.T."/>
            <person name="Singh A."/>
            <person name="Thomas B.C."/>
            <person name="Banfield J.F."/>
        </authorList>
    </citation>
    <scope>NUCLEOTIDE SEQUENCE [LARGE SCALE GENOMIC DNA]</scope>
    <source>
        <strain evidence="1">AMDSBA3</strain>
    </source>
</reference>
<organism evidence="1 2">
    <name type="scientific">Sulfobacillus acidophilus</name>
    <dbReference type="NCBI Taxonomy" id="53633"/>
    <lineage>
        <taxon>Bacteria</taxon>
        <taxon>Bacillati</taxon>
        <taxon>Bacillota</taxon>
        <taxon>Clostridia</taxon>
        <taxon>Eubacteriales</taxon>
        <taxon>Clostridiales Family XVII. Incertae Sedis</taxon>
        <taxon>Sulfobacillus</taxon>
    </lineage>
</organism>
<comment type="caution">
    <text evidence="1">The sequence shown here is derived from an EMBL/GenBank/DDBJ whole genome shotgun (WGS) entry which is preliminary data.</text>
</comment>
<evidence type="ECO:0000313" key="1">
    <source>
        <dbReference type="EMBL" id="PSR22793.1"/>
    </source>
</evidence>
<dbReference type="Proteomes" id="UP000241848">
    <property type="component" value="Unassembled WGS sequence"/>
</dbReference>
<evidence type="ECO:0000313" key="2">
    <source>
        <dbReference type="Proteomes" id="UP000241848"/>
    </source>
</evidence>
<accession>A0A2T2WKM8</accession>
<dbReference type="AlphaFoldDB" id="A0A2T2WKM8"/>
<proteinExistence type="predicted"/>
<protein>
    <submittedName>
        <fullName evidence="1">Uncharacterized protein</fullName>
    </submittedName>
</protein>
<sequence length="108" mass="12162">MEVNRSLTTGKNIAWIPQGIMGRVCVRPVADVDANNSRRVEYWTLHATEQAHDRITHGVHDTRPILCAHWGAVFITDHIVNPMEAGLDTPMPANEVPDRCRIGLYHNL</sequence>